<evidence type="ECO:0000313" key="1">
    <source>
        <dbReference type="EMBL" id="KAF7375653.1"/>
    </source>
</evidence>
<gene>
    <name evidence="1" type="ORF">MSAN_00454400</name>
</gene>
<name>A0A8H6ZB30_9AGAR</name>
<evidence type="ECO:0000313" key="2">
    <source>
        <dbReference type="Proteomes" id="UP000623467"/>
    </source>
</evidence>
<keyword evidence="2" id="KW-1185">Reference proteome</keyword>
<proteinExistence type="predicted"/>
<dbReference type="AlphaFoldDB" id="A0A8H6ZB30"/>
<dbReference type="Proteomes" id="UP000623467">
    <property type="component" value="Unassembled WGS sequence"/>
</dbReference>
<dbReference type="OrthoDB" id="2750929at2759"/>
<comment type="caution">
    <text evidence="1">The sequence shown here is derived from an EMBL/GenBank/DDBJ whole genome shotgun (WGS) entry which is preliminary data.</text>
</comment>
<accession>A0A8H6ZB30</accession>
<reference evidence="1" key="1">
    <citation type="submission" date="2020-05" db="EMBL/GenBank/DDBJ databases">
        <title>Mycena genomes resolve the evolution of fungal bioluminescence.</title>
        <authorList>
            <person name="Tsai I.J."/>
        </authorList>
    </citation>
    <scope>NUCLEOTIDE SEQUENCE</scope>
    <source>
        <strain evidence="1">160909Yilan</strain>
    </source>
</reference>
<dbReference type="EMBL" id="JACAZH010000002">
    <property type="protein sequence ID" value="KAF7375653.1"/>
    <property type="molecule type" value="Genomic_DNA"/>
</dbReference>
<protein>
    <submittedName>
        <fullName evidence="1">Uncharacterized protein</fullName>
    </submittedName>
</protein>
<organism evidence="1 2">
    <name type="scientific">Mycena sanguinolenta</name>
    <dbReference type="NCBI Taxonomy" id="230812"/>
    <lineage>
        <taxon>Eukaryota</taxon>
        <taxon>Fungi</taxon>
        <taxon>Dikarya</taxon>
        <taxon>Basidiomycota</taxon>
        <taxon>Agaricomycotina</taxon>
        <taxon>Agaricomycetes</taxon>
        <taxon>Agaricomycetidae</taxon>
        <taxon>Agaricales</taxon>
        <taxon>Marasmiineae</taxon>
        <taxon>Mycenaceae</taxon>
        <taxon>Mycena</taxon>
    </lineage>
</organism>
<sequence>MNTSRVLGSRISGILGNSRCFKIIRKSSTKSPRDSELVEPPLSKEIGRPRRILSTLTPNLLRTEDFLDLAGKRRLRVSFPNSKKGSAGFQFHYERLTVHTPNRTFTPFPDDARGFLYFAPHPALPPHLAIYGASFRFRCTPDRLPSSFDAGYDLRLHGLPWQTLLLQPAITGSPILREQLLREEHITTQTLAAIRARIGTRTRIAPALMLFRLNQLFPVHFSRSLTLDVFGLDRVHHLALGHIFANHIGTSISYPFEGSALARFERSDTNPNVLHLRIAETLEPVSVFGGSTAGPPRRSRGPPPKFGVRVPDTGYWDIVRPCAGELLHIRRVIPSLSELSPNSLGSTEPWEINLQSMGENGKALRALVALG</sequence>